<evidence type="ECO:0000256" key="5">
    <source>
        <dbReference type="ARBA" id="ARBA00022726"/>
    </source>
</evidence>
<dbReference type="PANTHER" id="PTHR39563">
    <property type="entry name" value="XANTHINE PHOSPHORIBOSYLTRANSFERASE"/>
    <property type="match status" value="1"/>
</dbReference>
<dbReference type="PANTHER" id="PTHR39563:SF1">
    <property type="entry name" value="XANTHINE-GUANINE PHOSPHORIBOSYLTRANSFERASE"/>
    <property type="match status" value="1"/>
</dbReference>
<sequence length="152" mass="16391">MTTPPHTISTLPLSWEDVHRDTRILAGMLAELPAFCGIVAVTRGGLVPAAILSRELDIHLVETVCVSTYDDRDIRDPQVLKTLAGDGAGWLVVDDLVDTGATLQVLRGMLPKAHFATVYAKPKGQPLVDTFATVFAQSTWVAFPWEPPGKGS</sequence>
<reference evidence="9 10" key="1">
    <citation type="submission" date="2020-02" db="EMBL/GenBank/DDBJ databases">
        <authorList>
            <person name="Dziuba M."/>
            <person name="Kuznetsov B."/>
            <person name="Mardanov A."/>
            <person name="Ravin N."/>
            <person name="Grouzdev D."/>
        </authorList>
    </citation>
    <scope>NUCLEOTIDE SEQUENCE [LARGE SCALE GENOMIC DNA]</scope>
    <source>
        <strain evidence="9 10">SpK</strain>
    </source>
</reference>
<keyword evidence="4" id="KW-0479">Metal-binding</keyword>
<evidence type="ECO:0000313" key="10">
    <source>
        <dbReference type="Proteomes" id="UP000480684"/>
    </source>
</evidence>
<keyword evidence="1" id="KW-1003">Cell membrane</keyword>
<keyword evidence="6" id="KW-0460">Magnesium</keyword>
<dbReference type="GO" id="GO:0006166">
    <property type="term" value="P:purine ribonucleoside salvage"/>
    <property type="evidence" value="ECO:0007669"/>
    <property type="project" value="UniProtKB-KW"/>
</dbReference>
<dbReference type="EMBL" id="JAAIYP010000031">
    <property type="protein sequence ID" value="NFV79503.1"/>
    <property type="molecule type" value="Genomic_DNA"/>
</dbReference>
<evidence type="ECO:0000259" key="8">
    <source>
        <dbReference type="Pfam" id="PF00156"/>
    </source>
</evidence>
<name>A0A7C9QSH2_9PROT</name>
<dbReference type="InterPro" id="IPR029057">
    <property type="entry name" value="PRTase-like"/>
</dbReference>
<accession>A0A7C9QSH2</accession>
<keyword evidence="3 9" id="KW-0808">Transferase</keyword>
<keyword evidence="10" id="KW-1185">Reference proteome</keyword>
<evidence type="ECO:0000256" key="2">
    <source>
        <dbReference type="ARBA" id="ARBA00022676"/>
    </source>
</evidence>
<dbReference type="RefSeq" id="WP_163676019.1">
    <property type="nucleotide sequence ID" value="NZ_JAAIYP010000031.1"/>
</dbReference>
<evidence type="ECO:0000313" key="9">
    <source>
        <dbReference type="EMBL" id="NFV79503.1"/>
    </source>
</evidence>
<keyword evidence="7" id="KW-0472">Membrane</keyword>
<dbReference type="Proteomes" id="UP000480684">
    <property type="component" value="Unassembled WGS sequence"/>
</dbReference>
<dbReference type="Gene3D" id="3.40.50.2020">
    <property type="match status" value="1"/>
</dbReference>
<dbReference type="NCBIfam" id="NF006613">
    <property type="entry name" value="PRK09177.1"/>
    <property type="match status" value="1"/>
</dbReference>
<evidence type="ECO:0000256" key="3">
    <source>
        <dbReference type="ARBA" id="ARBA00022679"/>
    </source>
</evidence>
<dbReference type="GO" id="GO:0046872">
    <property type="term" value="F:metal ion binding"/>
    <property type="evidence" value="ECO:0007669"/>
    <property type="project" value="UniProtKB-KW"/>
</dbReference>
<protein>
    <submittedName>
        <fullName evidence="9">Xanthine phosphoribosyltransferase</fullName>
        <ecNumber evidence="9">2.4.2.22</ecNumber>
    </submittedName>
</protein>
<dbReference type="InterPro" id="IPR023747">
    <property type="entry name" value="Xanthine_Guanine_PRibTrfase"/>
</dbReference>
<feature type="domain" description="Phosphoribosyltransferase" evidence="8">
    <location>
        <begin position="38"/>
        <end position="147"/>
    </location>
</feature>
<dbReference type="Pfam" id="PF00156">
    <property type="entry name" value="Pribosyltran"/>
    <property type="match status" value="1"/>
</dbReference>
<proteinExistence type="predicted"/>
<evidence type="ECO:0000256" key="6">
    <source>
        <dbReference type="ARBA" id="ARBA00022842"/>
    </source>
</evidence>
<dbReference type="EC" id="2.4.2.22" evidence="9"/>
<evidence type="ECO:0000256" key="4">
    <source>
        <dbReference type="ARBA" id="ARBA00022723"/>
    </source>
</evidence>
<dbReference type="CDD" id="cd06223">
    <property type="entry name" value="PRTases_typeI"/>
    <property type="match status" value="1"/>
</dbReference>
<dbReference type="GO" id="GO:0000310">
    <property type="term" value="F:xanthine phosphoribosyltransferase activity"/>
    <property type="evidence" value="ECO:0007669"/>
    <property type="project" value="UniProtKB-EC"/>
</dbReference>
<keyword evidence="5" id="KW-0660">Purine salvage</keyword>
<keyword evidence="2 9" id="KW-0328">Glycosyltransferase</keyword>
<evidence type="ECO:0000256" key="1">
    <source>
        <dbReference type="ARBA" id="ARBA00022475"/>
    </source>
</evidence>
<evidence type="ECO:0000256" key="7">
    <source>
        <dbReference type="ARBA" id="ARBA00023136"/>
    </source>
</evidence>
<comment type="caution">
    <text evidence="9">The sequence shown here is derived from an EMBL/GenBank/DDBJ whole genome shotgun (WGS) entry which is preliminary data.</text>
</comment>
<organism evidence="9 10">
    <name type="scientific">Magnetospirillum aberrantis SpK</name>
    <dbReference type="NCBI Taxonomy" id="908842"/>
    <lineage>
        <taxon>Bacteria</taxon>
        <taxon>Pseudomonadati</taxon>
        <taxon>Pseudomonadota</taxon>
        <taxon>Alphaproteobacteria</taxon>
        <taxon>Rhodospirillales</taxon>
        <taxon>Rhodospirillaceae</taxon>
        <taxon>Magnetospirillum</taxon>
    </lineage>
</organism>
<dbReference type="AlphaFoldDB" id="A0A7C9QSH2"/>
<dbReference type="SUPFAM" id="SSF53271">
    <property type="entry name" value="PRTase-like"/>
    <property type="match status" value="1"/>
</dbReference>
<dbReference type="InterPro" id="IPR000836">
    <property type="entry name" value="PRTase_dom"/>
</dbReference>
<gene>
    <name evidence="9" type="primary">gpt</name>
    <name evidence="9" type="ORF">G4223_05195</name>
</gene>